<dbReference type="GO" id="GO:0003677">
    <property type="term" value="F:DNA binding"/>
    <property type="evidence" value="ECO:0007669"/>
    <property type="project" value="UniProtKB-KW"/>
</dbReference>
<sequence>MIQHAHLSSLCQCVRNKAPIIVLSDNYWLYFGVSQLYPHSKVIHVRLLDEALYRKLWGNADSVILIIDNDIFIQGEWLSMLGMFEVCTFLKIIWLKGDKTGAFIPVDHAKSFLVEKKKALFEFERDLNDIFCGQELRIAKSPCTSLTKKERYMIKYLAADQDIQTISERACLSLKSVYHVRSTLMSKLGFDNAYFFQLILFKNIDILFPFFTNRTHAFHVQQRQ</sequence>
<dbReference type="OrthoDB" id="9816469at2"/>
<dbReference type="Gene3D" id="1.10.10.10">
    <property type="entry name" value="Winged helix-like DNA-binding domain superfamily/Winged helix DNA-binding domain"/>
    <property type="match status" value="1"/>
</dbReference>
<evidence type="ECO:0000313" key="3">
    <source>
        <dbReference type="EMBL" id="PWK99405.1"/>
    </source>
</evidence>
<dbReference type="InterPro" id="IPR036388">
    <property type="entry name" value="WH-like_DNA-bd_sf"/>
</dbReference>
<dbReference type="InterPro" id="IPR016032">
    <property type="entry name" value="Sig_transdc_resp-reg_C-effctor"/>
</dbReference>
<dbReference type="Proteomes" id="UP000245981">
    <property type="component" value="Unassembled WGS sequence"/>
</dbReference>
<dbReference type="SUPFAM" id="SSF46894">
    <property type="entry name" value="C-terminal effector domain of the bipartite response regulators"/>
    <property type="match status" value="1"/>
</dbReference>
<evidence type="ECO:0000313" key="4">
    <source>
        <dbReference type="Proteomes" id="UP000245981"/>
    </source>
</evidence>
<accession>A0A2V2BKP0</accession>
<name>A0A2V2BKP0_9GAMM</name>
<organism evidence="3 4">
    <name type="scientific">Pantoea allii</name>
    <dbReference type="NCBI Taxonomy" id="574096"/>
    <lineage>
        <taxon>Bacteria</taxon>
        <taxon>Pseudomonadati</taxon>
        <taxon>Pseudomonadota</taxon>
        <taxon>Gammaproteobacteria</taxon>
        <taxon>Enterobacterales</taxon>
        <taxon>Erwiniaceae</taxon>
        <taxon>Pantoea</taxon>
    </lineage>
</organism>
<dbReference type="GO" id="GO:0006355">
    <property type="term" value="P:regulation of DNA-templated transcription"/>
    <property type="evidence" value="ECO:0007669"/>
    <property type="project" value="InterPro"/>
</dbReference>
<dbReference type="SMART" id="SM00421">
    <property type="entry name" value="HTH_LUXR"/>
    <property type="match status" value="1"/>
</dbReference>
<protein>
    <submittedName>
        <fullName evidence="3">Regulatory LuxR family protein</fullName>
    </submittedName>
</protein>
<keyword evidence="1" id="KW-0238">DNA-binding</keyword>
<dbReference type="AlphaFoldDB" id="A0A2V2BKP0"/>
<dbReference type="RefSeq" id="WP_109716646.1">
    <property type="nucleotide sequence ID" value="NZ_QGHF01000002.1"/>
</dbReference>
<feature type="domain" description="HTH luxR-type" evidence="2">
    <location>
        <begin position="143"/>
        <end position="200"/>
    </location>
</feature>
<dbReference type="STRING" id="574096.HA38_19350"/>
<evidence type="ECO:0000259" key="2">
    <source>
        <dbReference type="SMART" id="SM00421"/>
    </source>
</evidence>
<evidence type="ECO:0000256" key="1">
    <source>
        <dbReference type="ARBA" id="ARBA00023125"/>
    </source>
</evidence>
<dbReference type="EMBL" id="QGHF01000002">
    <property type="protein sequence ID" value="PWK99405.1"/>
    <property type="molecule type" value="Genomic_DNA"/>
</dbReference>
<comment type="caution">
    <text evidence="3">The sequence shown here is derived from an EMBL/GenBank/DDBJ whole genome shotgun (WGS) entry which is preliminary data.</text>
</comment>
<reference evidence="3 4" key="1">
    <citation type="submission" date="2018-05" db="EMBL/GenBank/DDBJ databases">
        <title>Genomic Encyclopedia of Type Strains, Phase IV (KMG-V): Genome sequencing to study the core and pangenomes of soil and plant-associated prokaryotes.</title>
        <authorList>
            <person name="Whitman W."/>
        </authorList>
    </citation>
    <scope>NUCLEOTIDE SEQUENCE [LARGE SCALE GENOMIC DNA]</scope>
    <source>
        <strain evidence="3 4">PNA 200-10</strain>
    </source>
</reference>
<dbReference type="InterPro" id="IPR000792">
    <property type="entry name" value="Tscrpt_reg_LuxR_C"/>
</dbReference>
<gene>
    <name evidence="3" type="ORF">C7431_102206</name>
</gene>
<proteinExistence type="predicted"/>